<dbReference type="GO" id="GO:0030276">
    <property type="term" value="F:clathrin binding"/>
    <property type="evidence" value="ECO:0007669"/>
    <property type="project" value="TreeGrafter"/>
</dbReference>
<organism evidence="8 9">
    <name type="scientific">Protea cynaroides</name>
    <dbReference type="NCBI Taxonomy" id="273540"/>
    <lineage>
        <taxon>Eukaryota</taxon>
        <taxon>Viridiplantae</taxon>
        <taxon>Streptophyta</taxon>
        <taxon>Embryophyta</taxon>
        <taxon>Tracheophyta</taxon>
        <taxon>Spermatophyta</taxon>
        <taxon>Magnoliopsida</taxon>
        <taxon>Proteales</taxon>
        <taxon>Proteaceae</taxon>
        <taxon>Protea</taxon>
    </lineage>
</organism>
<feature type="domain" description="ENTH" evidence="7">
    <location>
        <begin position="42"/>
        <end position="174"/>
    </location>
</feature>
<dbReference type="InterPro" id="IPR013809">
    <property type="entry name" value="ENTH"/>
</dbReference>
<keyword evidence="9" id="KW-1185">Reference proteome</keyword>
<sequence length="581" mass="62704">MRMERCIVGYFVLFTDQHQNSEMDFMKVLDKTVREIKREVNIKVLKVPEMEQKVLDATDDEPWGPHGTDLADIAQATKKFTECQMVMNVLWTRLTDNGRNWRHVYKALAVIEYLVAHGSERALDDITEHTFQISSLSGFEYVEPNGKDMGINVRKKVENMLALLNNKDKIQEVREKAAANRDKYVGLSSSGVTYKSGSASYGGYGSYGSSSSQYNDRYSYKDRDHFGDDEFSKDSHDTSRRGIVSEAEGNNVKKGSARYGRDRDALSSSISSASSKLNHSDDKYSAPPSQSSTAPPNNLDDDFDDDFDPRGTSTLTTSGLATASVPDLFVDLMDAPTSVPTQTTSVDTNATAEADLFADATFVSASPSAAVEVGSHSQENDDLFASQPSFPSASVSTVDFFAAPGSVLQSESKTPNADPSQTTNSGIVDPFAAVPLSNFDGSDIFGSFTSHTGQVPTDSSQNSTNNGSLDNLNPRESAPPPKKDTFQVKSGIWADSLSRGLIDLNISAPKKVSLADIGIVGTLSDGSEEKEKAPPSAAYMGRAMGMGSGFGRSGFTSSSATGGNDIFSTLSQQQQFGSFQK</sequence>
<dbReference type="FunFam" id="1.25.40.90:FF:000006">
    <property type="entry name" value="Clathrin interactor 1"/>
    <property type="match status" value="1"/>
</dbReference>
<dbReference type="AlphaFoldDB" id="A0A9Q0GN29"/>
<dbReference type="OrthoDB" id="4033880at2759"/>
<feature type="compositionally biased region" description="Polar residues" evidence="6">
    <location>
        <begin position="449"/>
        <end position="471"/>
    </location>
</feature>
<feature type="region of interest" description="Disordered" evidence="6">
    <location>
        <begin position="218"/>
        <end position="319"/>
    </location>
</feature>
<dbReference type="PANTHER" id="PTHR12276">
    <property type="entry name" value="EPSIN/ENT-RELATED"/>
    <property type="match status" value="1"/>
</dbReference>
<feature type="compositionally biased region" description="Low complexity" evidence="6">
    <location>
        <begin position="285"/>
        <end position="296"/>
    </location>
</feature>
<evidence type="ECO:0000256" key="1">
    <source>
        <dbReference type="ARBA" id="ARBA00004132"/>
    </source>
</evidence>
<dbReference type="Proteomes" id="UP001141806">
    <property type="component" value="Unassembled WGS sequence"/>
</dbReference>
<evidence type="ECO:0000256" key="5">
    <source>
        <dbReference type="ARBA" id="ARBA00023329"/>
    </source>
</evidence>
<accession>A0A9Q0GN29</accession>
<name>A0A9Q0GN29_9MAGN</name>
<dbReference type="GO" id="GO:0005543">
    <property type="term" value="F:phospholipid binding"/>
    <property type="evidence" value="ECO:0007669"/>
    <property type="project" value="TreeGrafter"/>
</dbReference>
<dbReference type="Pfam" id="PF01417">
    <property type="entry name" value="ENTH"/>
    <property type="match status" value="1"/>
</dbReference>
<comment type="subcellular location">
    <subcellularLocation>
        <location evidence="1">Cytoplasmic vesicle</location>
        <location evidence="1">Clathrin-coated vesicle</location>
    </subcellularLocation>
    <subcellularLocation>
        <location evidence="2">Golgi apparatus</location>
    </subcellularLocation>
</comment>
<comment type="similarity">
    <text evidence="3">Belongs to the epsin family.</text>
</comment>
<evidence type="ECO:0000256" key="2">
    <source>
        <dbReference type="ARBA" id="ARBA00004555"/>
    </source>
</evidence>
<feature type="region of interest" description="Disordered" evidence="6">
    <location>
        <begin position="449"/>
        <end position="486"/>
    </location>
</feature>
<evidence type="ECO:0000313" key="9">
    <source>
        <dbReference type="Proteomes" id="UP001141806"/>
    </source>
</evidence>
<keyword evidence="4" id="KW-0333">Golgi apparatus</keyword>
<feature type="region of interest" description="Disordered" evidence="6">
    <location>
        <begin position="408"/>
        <end position="428"/>
    </location>
</feature>
<dbReference type="Gene3D" id="1.25.40.90">
    <property type="match status" value="1"/>
</dbReference>
<dbReference type="InterPro" id="IPR008942">
    <property type="entry name" value="ENTH_VHS"/>
</dbReference>
<evidence type="ECO:0000256" key="6">
    <source>
        <dbReference type="SAM" id="MobiDB-lite"/>
    </source>
</evidence>
<dbReference type="GO" id="GO:0005794">
    <property type="term" value="C:Golgi apparatus"/>
    <property type="evidence" value="ECO:0007669"/>
    <property type="project" value="UniProtKB-SubCell"/>
</dbReference>
<dbReference type="PANTHER" id="PTHR12276:SF45">
    <property type="entry name" value="CLATHRIN INTERACTOR 1"/>
    <property type="match status" value="1"/>
</dbReference>
<feature type="compositionally biased region" description="Polar residues" evidence="6">
    <location>
        <begin position="408"/>
        <end position="426"/>
    </location>
</feature>
<dbReference type="SUPFAM" id="SSF48464">
    <property type="entry name" value="ENTH/VHS domain"/>
    <property type="match status" value="1"/>
</dbReference>
<dbReference type="PROSITE" id="PS50942">
    <property type="entry name" value="ENTH"/>
    <property type="match status" value="1"/>
</dbReference>
<evidence type="ECO:0000259" key="7">
    <source>
        <dbReference type="PROSITE" id="PS50942"/>
    </source>
</evidence>
<dbReference type="GO" id="GO:0030125">
    <property type="term" value="C:clathrin vesicle coat"/>
    <property type="evidence" value="ECO:0007669"/>
    <property type="project" value="TreeGrafter"/>
</dbReference>
<dbReference type="GO" id="GO:0006897">
    <property type="term" value="P:endocytosis"/>
    <property type="evidence" value="ECO:0007669"/>
    <property type="project" value="TreeGrafter"/>
</dbReference>
<feature type="compositionally biased region" description="Basic and acidic residues" evidence="6">
    <location>
        <begin position="218"/>
        <end position="240"/>
    </location>
</feature>
<comment type="caution">
    <text evidence="8">The sequence shown here is derived from an EMBL/GenBank/DDBJ whole genome shotgun (WGS) entry which is preliminary data.</text>
</comment>
<protein>
    <recommendedName>
        <fullName evidence="7">ENTH domain-containing protein</fullName>
    </recommendedName>
</protein>
<evidence type="ECO:0000256" key="4">
    <source>
        <dbReference type="ARBA" id="ARBA00023034"/>
    </source>
</evidence>
<evidence type="ECO:0000256" key="3">
    <source>
        <dbReference type="ARBA" id="ARBA00010130"/>
    </source>
</evidence>
<reference evidence="8" key="1">
    <citation type="journal article" date="2023" name="Plant J.">
        <title>The genome of the king protea, Protea cynaroides.</title>
        <authorList>
            <person name="Chang J."/>
            <person name="Duong T.A."/>
            <person name="Schoeman C."/>
            <person name="Ma X."/>
            <person name="Roodt D."/>
            <person name="Barker N."/>
            <person name="Li Z."/>
            <person name="Van de Peer Y."/>
            <person name="Mizrachi E."/>
        </authorList>
    </citation>
    <scope>NUCLEOTIDE SEQUENCE</scope>
    <source>
        <tissue evidence="8">Young leaves</tissue>
    </source>
</reference>
<dbReference type="GO" id="GO:0005768">
    <property type="term" value="C:endosome"/>
    <property type="evidence" value="ECO:0007669"/>
    <property type="project" value="TreeGrafter"/>
</dbReference>
<gene>
    <name evidence="8" type="ORF">NE237_027749</name>
</gene>
<dbReference type="CDD" id="cd03571">
    <property type="entry name" value="ENTH"/>
    <property type="match status" value="1"/>
</dbReference>
<evidence type="ECO:0000313" key="8">
    <source>
        <dbReference type="EMBL" id="KAJ4950917.1"/>
    </source>
</evidence>
<dbReference type="EMBL" id="JAMYWD010000012">
    <property type="protein sequence ID" value="KAJ4950917.1"/>
    <property type="molecule type" value="Genomic_DNA"/>
</dbReference>
<proteinExistence type="inferred from homology"/>
<dbReference type="GO" id="GO:0005886">
    <property type="term" value="C:plasma membrane"/>
    <property type="evidence" value="ECO:0007669"/>
    <property type="project" value="TreeGrafter"/>
</dbReference>
<dbReference type="SMART" id="SM00273">
    <property type="entry name" value="ENTH"/>
    <property type="match status" value="1"/>
</dbReference>
<keyword evidence="5" id="KW-0968">Cytoplasmic vesicle</keyword>